<name>A0A951J1J0_9BACT</name>
<dbReference type="CDD" id="cd03230">
    <property type="entry name" value="ABC_DR_subfamily_A"/>
    <property type="match status" value="1"/>
</dbReference>
<keyword evidence="4" id="KW-0547">Nucleotide-binding</keyword>
<evidence type="ECO:0000256" key="2">
    <source>
        <dbReference type="ARBA" id="ARBA00022448"/>
    </source>
</evidence>
<protein>
    <submittedName>
        <fullName evidence="7">Gliding motility-associated ABC transporter ATP-binding subunit GldA</fullName>
    </submittedName>
</protein>
<feature type="domain" description="ABC transporter" evidence="6">
    <location>
        <begin position="3"/>
        <end position="232"/>
    </location>
</feature>
<evidence type="ECO:0000256" key="5">
    <source>
        <dbReference type="ARBA" id="ARBA00022840"/>
    </source>
</evidence>
<dbReference type="PANTHER" id="PTHR42711:SF5">
    <property type="entry name" value="ABC TRANSPORTER ATP-BINDING PROTEIN NATA"/>
    <property type="match status" value="1"/>
</dbReference>
<gene>
    <name evidence="7" type="primary">gldA</name>
    <name evidence="7" type="ORF">EGN73_20585</name>
</gene>
<evidence type="ECO:0000259" key="6">
    <source>
        <dbReference type="PROSITE" id="PS50893"/>
    </source>
</evidence>
<dbReference type="RefSeq" id="WP_219293853.1">
    <property type="nucleotide sequence ID" value="NZ_RPHB01000012.1"/>
</dbReference>
<evidence type="ECO:0000313" key="8">
    <source>
        <dbReference type="Proteomes" id="UP000727490"/>
    </source>
</evidence>
<keyword evidence="3" id="KW-0536">Nodulation</keyword>
<dbReference type="GO" id="GO:0016887">
    <property type="term" value="F:ATP hydrolysis activity"/>
    <property type="evidence" value="ECO:0007669"/>
    <property type="project" value="InterPro"/>
</dbReference>
<organism evidence="7 8">
    <name type="scientific">Arthrospiribacter ruber</name>
    <dbReference type="NCBI Taxonomy" id="2487934"/>
    <lineage>
        <taxon>Bacteria</taxon>
        <taxon>Pseudomonadati</taxon>
        <taxon>Bacteroidota</taxon>
        <taxon>Cytophagia</taxon>
        <taxon>Cytophagales</taxon>
        <taxon>Cyclobacteriaceae</taxon>
        <taxon>Arthrospiribacter</taxon>
    </lineage>
</organism>
<reference evidence="7 8" key="1">
    <citation type="journal article" date="2020" name="Syst. Appl. Microbiol.">
        <title>Arthrospiribacter ruber gen. nov., sp. nov., a novel bacterium isolated from Arthrospira cultures.</title>
        <authorList>
            <person name="Waleron M."/>
            <person name="Misztak A."/>
            <person name="Waleron M.M."/>
            <person name="Furmaniak M."/>
            <person name="Mrozik A."/>
            <person name="Waleron K."/>
        </authorList>
    </citation>
    <scope>NUCLEOTIDE SEQUENCE [LARGE SCALE GENOMIC DNA]</scope>
    <source>
        <strain evidence="7 8">DPMB0001</strain>
    </source>
</reference>
<dbReference type="EMBL" id="RPHB01000012">
    <property type="protein sequence ID" value="MBW3470189.1"/>
    <property type="molecule type" value="Genomic_DNA"/>
</dbReference>
<dbReference type="InterPro" id="IPR050763">
    <property type="entry name" value="ABC_transporter_ATP-binding"/>
</dbReference>
<dbReference type="NCBIfam" id="TIGR03522">
    <property type="entry name" value="GldA_ABC_ATP"/>
    <property type="match status" value="1"/>
</dbReference>
<dbReference type="InterPro" id="IPR003439">
    <property type="entry name" value="ABC_transporter-like_ATP-bd"/>
</dbReference>
<accession>A0A951J1J0</accession>
<dbReference type="PROSITE" id="PS50893">
    <property type="entry name" value="ABC_TRANSPORTER_2"/>
    <property type="match status" value="1"/>
</dbReference>
<sequence>MSLEVSQLTKIYGTQKALDNVSFTAEKGQVLGFLGPNGAGKSTTMKIATGFLVPDFGDVKVNGISVVQHPKKVSRLVGYLPEHNPLYLDMYVKEFLHFIGGLYGMKGRFLKDRTEELVDMCGLQLESHKQIGQLSKGYRQRVGLAKALIHDPEVIILDEPTTGLDPNQLVDIRKLIRDISRDKTMILSTHVMQEVEAICEKVVIINKGKIVAADLLKNLKSDGDKVDLIIETEQPIKKEWMEHLGEIKLLDETGLCISLTVTEPVNARKQAIALIQDKDLGLVSMQQKSRTLESIFHQITQS</sequence>
<comment type="caution">
    <text evidence="7">The sequence shown here is derived from an EMBL/GenBank/DDBJ whole genome shotgun (WGS) entry which is preliminary data.</text>
</comment>
<dbReference type="SMART" id="SM00382">
    <property type="entry name" value="AAA"/>
    <property type="match status" value="1"/>
</dbReference>
<dbReference type="Proteomes" id="UP000727490">
    <property type="component" value="Unassembled WGS sequence"/>
</dbReference>
<comment type="similarity">
    <text evidence="1">Belongs to the ABC transporter superfamily.</text>
</comment>
<evidence type="ECO:0000256" key="3">
    <source>
        <dbReference type="ARBA" id="ARBA00022458"/>
    </source>
</evidence>
<dbReference type="Pfam" id="PF00005">
    <property type="entry name" value="ABC_tran"/>
    <property type="match status" value="1"/>
</dbReference>
<dbReference type="GO" id="GO:0005524">
    <property type="term" value="F:ATP binding"/>
    <property type="evidence" value="ECO:0007669"/>
    <property type="project" value="UniProtKB-KW"/>
</dbReference>
<evidence type="ECO:0000256" key="1">
    <source>
        <dbReference type="ARBA" id="ARBA00005417"/>
    </source>
</evidence>
<keyword evidence="5 7" id="KW-0067">ATP-binding</keyword>
<proteinExistence type="inferred from homology"/>
<dbReference type="InterPro" id="IPR003593">
    <property type="entry name" value="AAA+_ATPase"/>
</dbReference>
<keyword evidence="8" id="KW-1185">Reference proteome</keyword>
<dbReference type="AlphaFoldDB" id="A0A951J1J0"/>
<evidence type="ECO:0000256" key="4">
    <source>
        <dbReference type="ARBA" id="ARBA00022741"/>
    </source>
</evidence>
<keyword evidence="2" id="KW-0813">Transport</keyword>
<dbReference type="InterPro" id="IPR019864">
    <property type="entry name" value="Motility-assoc_ABC_GldA"/>
</dbReference>
<evidence type="ECO:0000313" key="7">
    <source>
        <dbReference type="EMBL" id="MBW3470189.1"/>
    </source>
</evidence>
<dbReference type="PANTHER" id="PTHR42711">
    <property type="entry name" value="ABC TRANSPORTER ATP-BINDING PROTEIN"/>
    <property type="match status" value="1"/>
</dbReference>